<feature type="transmembrane region" description="Helical" evidence="2">
    <location>
        <begin position="155"/>
        <end position="183"/>
    </location>
</feature>
<feature type="transmembrane region" description="Helical" evidence="2">
    <location>
        <begin position="195"/>
        <end position="216"/>
    </location>
</feature>
<feature type="transmembrane region" description="Helical" evidence="2">
    <location>
        <begin position="87"/>
        <end position="104"/>
    </location>
</feature>
<keyword evidence="2" id="KW-1133">Transmembrane helix</keyword>
<gene>
    <name evidence="3" type="ORF">R3P38DRAFT_1758166</name>
</gene>
<protein>
    <submittedName>
        <fullName evidence="3">Uncharacterized protein</fullName>
    </submittedName>
</protein>
<dbReference type="Proteomes" id="UP001362999">
    <property type="component" value="Unassembled WGS sequence"/>
</dbReference>
<organism evidence="3 4">
    <name type="scientific">Favolaschia claudopus</name>
    <dbReference type="NCBI Taxonomy" id="2862362"/>
    <lineage>
        <taxon>Eukaryota</taxon>
        <taxon>Fungi</taxon>
        <taxon>Dikarya</taxon>
        <taxon>Basidiomycota</taxon>
        <taxon>Agaricomycotina</taxon>
        <taxon>Agaricomycetes</taxon>
        <taxon>Agaricomycetidae</taxon>
        <taxon>Agaricales</taxon>
        <taxon>Marasmiineae</taxon>
        <taxon>Mycenaceae</taxon>
        <taxon>Favolaschia</taxon>
    </lineage>
</organism>
<name>A0AAW0DJT7_9AGAR</name>
<keyword evidence="2" id="KW-0812">Transmembrane</keyword>
<dbReference type="AlphaFoldDB" id="A0AAW0DJT7"/>
<evidence type="ECO:0000313" key="3">
    <source>
        <dbReference type="EMBL" id="KAK7050470.1"/>
    </source>
</evidence>
<reference evidence="3 4" key="1">
    <citation type="journal article" date="2024" name="J Genomics">
        <title>Draft genome sequencing and assembly of Favolaschia claudopus CIRM-BRFM 2984 isolated from oak limbs.</title>
        <authorList>
            <person name="Navarro D."/>
            <person name="Drula E."/>
            <person name="Chaduli D."/>
            <person name="Cazenave R."/>
            <person name="Ahrendt S."/>
            <person name="Wang J."/>
            <person name="Lipzen A."/>
            <person name="Daum C."/>
            <person name="Barry K."/>
            <person name="Grigoriev I.V."/>
            <person name="Favel A."/>
            <person name="Rosso M.N."/>
            <person name="Martin F."/>
        </authorList>
    </citation>
    <scope>NUCLEOTIDE SEQUENCE [LARGE SCALE GENOMIC DNA]</scope>
    <source>
        <strain evidence="3 4">CIRM-BRFM 2984</strain>
    </source>
</reference>
<keyword evidence="4" id="KW-1185">Reference proteome</keyword>
<feature type="compositionally biased region" description="Polar residues" evidence="1">
    <location>
        <begin position="41"/>
        <end position="50"/>
    </location>
</feature>
<feature type="region of interest" description="Disordered" evidence="1">
    <location>
        <begin position="1"/>
        <end position="50"/>
    </location>
</feature>
<feature type="transmembrane region" description="Helical" evidence="2">
    <location>
        <begin position="116"/>
        <end position="135"/>
    </location>
</feature>
<accession>A0AAW0DJT7</accession>
<keyword evidence="2" id="KW-0472">Membrane</keyword>
<evidence type="ECO:0000313" key="4">
    <source>
        <dbReference type="Proteomes" id="UP001362999"/>
    </source>
</evidence>
<comment type="caution">
    <text evidence="3">The sequence shown here is derived from an EMBL/GenBank/DDBJ whole genome shotgun (WGS) entry which is preliminary data.</text>
</comment>
<dbReference type="EMBL" id="JAWWNJ010000008">
    <property type="protein sequence ID" value="KAK7050470.1"/>
    <property type="molecule type" value="Genomic_DNA"/>
</dbReference>
<proteinExistence type="predicted"/>
<evidence type="ECO:0000256" key="2">
    <source>
        <dbReference type="SAM" id="Phobius"/>
    </source>
</evidence>
<evidence type="ECO:0000256" key="1">
    <source>
        <dbReference type="SAM" id="MobiDB-lite"/>
    </source>
</evidence>
<sequence>MSTQSEEGISLPLLDVRGSENDTNPDPFASAAAMEEGHASPSKTNTTNGSETITLESLSRRIEELENGLNEARLGFEIGPRVKVTPWRLLNTFLVLGLGIYKSISTYRGQDTAPTTIDWILGVLWALIAYWVSFLENADLGPRGQFFFASDVSGALVTFLLCLIAACVGGLIIWGFIALMIFPANPGSAIEQIQIVIKGVGAMVLYVLVAGFFLTACFHCCGCGCEAPRRARRLPWRR</sequence>